<evidence type="ECO:0000256" key="8">
    <source>
        <dbReference type="ARBA" id="ARBA00022967"/>
    </source>
</evidence>
<evidence type="ECO:0000256" key="1">
    <source>
        <dbReference type="ARBA" id="ARBA00004225"/>
    </source>
</evidence>
<evidence type="ECO:0000256" key="2">
    <source>
        <dbReference type="ARBA" id="ARBA00005698"/>
    </source>
</evidence>
<dbReference type="AlphaFoldDB" id="A0A126TF43"/>
<comment type="similarity">
    <text evidence="2">Belongs to the complex I subunit 6 family.</text>
</comment>
<keyword evidence="11" id="KW-0520">NAD</keyword>
<evidence type="ECO:0000256" key="3">
    <source>
        <dbReference type="ARBA" id="ARBA00012944"/>
    </source>
</evidence>
<keyword evidence="8" id="KW-1278">Translocase</keyword>
<evidence type="ECO:0000256" key="10">
    <source>
        <dbReference type="ARBA" id="ARBA00022989"/>
    </source>
</evidence>
<evidence type="ECO:0000256" key="9">
    <source>
        <dbReference type="ARBA" id="ARBA00022982"/>
    </source>
</evidence>
<geneLocation type="mitochondrion" evidence="17"/>
<keyword evidence="13 16" id="KW-0472">Membrane</keyword>
<comment type="catalytic activity">
    <reaction evidence="15">
        <text>a ubiquinone + NADH + 5 H(+)(in) = a ubiquinol + NAD(+) + 4 H(+)(out)</text>
        <dbReference type="Rhea" id="RHEA:29091"/>
        <dbReference type="Rhea" id="RHEA-COMP:9565"/>
        <dbReference type="Rhea" id="RHEA-COMP:9566"/>
        <dbReference type="ChEBI" id="CHEBI:15378"/>
        <dbReference type="ChEBI" id="CHEBI:16389"/>
        <dbReference type="ChEBI" id="CHEBI:17976"/>
        <dbReference type="ChEBI" id="CHEBI:57540"/>
        <dbReference type="ChEBI" id="CHEBI:57945"/>
        <dbReference type="EC" id="7.1.1.2"/>
    </reaction>
</comment>
<keyword evidence="9" id="KW-0249">Electron transport</keyword>
<evidence type="ECO:0000256" key="7">
    <source>
        <dbReference type="ARBA" id="ARBA00022692"/>
    </source>
</evidence>
<feature type="transmembrane region" description="Helical" evidence="16">
    <location>
        <begin position="51"/>
        <end position="71"/>
    </location>
</feature>
<protein>
    <recommendedName>
        <fullName evidence="4">NADH-ubiquinone oxidoreductase chain 6</fullName>
        <ecNumber evidence="3">7.1.1.2</ecNumber>
    </recommendedName>
    <alternativeName>
        <fullName evidence="14">NADH dehydrogenase subunit 6</fullName>
    </alternativeName>
</protein>
<evidence type="ECO:0000313" key="17">
    <source>
        <dbReference type="EMBL" id="AML26109.1"/>
    </source>
</evidence>
<dbReference type="GO" id="GO:0008137">
    <property type="term" value="F:NADH dehydrogenase (ubiquinone) activity"/>
    <property type="evidence" value="ECO:0007669"/>
    <property type="project" value="UniProtKB-EC"/>
</dbReference>
<gene>
    <name evidence="17" type="primary">ND6</name>
</gene>
<comment type="subcellular location">
    <subcellularLocation>
        <location evidence="1">Mitochondrion membrane</location>
        <topology evidence="1">Multi-pass membrane protein</topology>
    </subcellularLocation>
</comment>
<keyword evidence="10 16" id="KW-1133">Transmembrane helix</keyword>
<evidence type="ECO:0000256" key="6">
    <source>
        <dbReference type="ARBA" id="ARBA00022660"/>
    </source>
</evidence>
<reference evidence="17" key="1">
    <citation type="submission" date="2015-09" db="EMBL/GenBank/DDBJ databases">
        <title>Capturing the unknown biodiversity of arthropods in tropical forests using metagenomics.</title>
        <authorList>
            <person name="Andujar C."/>
            <person name="Creedy T.J."/>
            <person name="Garner B."/>
            <person name="Canty R."/>
            <person name="Warner H.B."/>
            <person name="Lipecki J."/>
            <person name="Crampton-Platt A."/>
            <person name="Gabrielli M."/>
            <person name="Croydon-Veleslavov I.A."/>
            <person name="Lim J.L."/>
            <person name="Linard B."/>
            <person name="Vogler A."/>
        </authorList>
    </citation>
    <scope>NUCLEOTIDE SEQUENCE</scope>
</reference>
<dbReference type="EMBL" id="KT696201">
    <property type="protein sequence ID" value="AML26109.1"/>
    <property type="molecule type" value="Genomic_DNA"/>
</dbReference>
<evidence type="ECO:0000256" key="14">
    <source>
        <dbReference type="ARBA" id="ARBA00031019"/>
    </source>
</evidence>
<evidence type="ECO:0000256" key="11">
    <source>
        <dbReference type="ARBA" id="ARBA00023027"/>
    </source>
</evidence>
<proteinExistence type="inferred from homology"/>
<dbReference type="GO" id="GO:0031966">
    <property type="term" value="C:mitochondrial membrane"/>
    <property type="evidence" value="ECO:0007669"/>
    <property type="project" value="UniProtKB-SubCell"/>
</dbReference>
<name>A0A126TF43_9CUCU</name>
<dbReference type="PANTHER" id="PTHR11435">
    <property type="entry name" value="NADH UBIQUINONE OXIDOREDUCTASE SUBUNIT ND6"/>
    <property type="match status" value="1"/>
</dbReference>
<keyword evidence="5" id="KW-0813">Transport</keyword>
<evidence type="ECO:0000256" key="5">
    <source>
        <dbReference type="ARBA" id="ARBA00022448"/>
    </source>
</evidence>
<evidence type="ECO:0000256" key="12">
    <source>
        <dbReference type="ARBA" id="ARBA00023128"/>
    </source>
</evidence>
<keyword evidence="12 17" id="KW-0496">Mitochondrion</keyword>
<sequence length="166" mass="19959">MYMYMYMYNWIFSMIFMSLNHPLSLGCMLLFQTILIALISGSLYHSFWFSYILFLIMIGGMLVMFIYMTSIASNEKFKMPNKILYLFITIILLLMMFLSFWDSFYSNLSMKLNYTDSFFYNSNYNLNKFFNYPNYQSMIILMIYLLITLIAIEKIIKKNLGTLRQN</sequence>
<accession>A0A126TF43</accession>
<feature type="transmembrane region" description="Helical" evidence="16">
    <location>
        <begin position="83"/>
        <end position="101"/>
    </location>
</feature>
<dbReference type="PANTHER" id="PTHR11435:SF1">
    <property type="entry name" value="NADH-UBIQUINONE OXIDOREDUCTASE CHAIN 6"/>
    <property type="match status" value="1"/>
</dbReference>
<evidence type="ECO:0000256" key="16">
    <source>
        <dbReference type="SAM" id="Phobius"/>
    </source>
</evidence>
<dbReference type="InterPro" id="IPR050269">
    <property type="entry name" value="ComplexI_Subunit6"/>
</dbReference>
<evidence type="ECO:0000256" key="4">
    <source>
        <dbReference type="ARBA" id="ARBA00021095"/>
    </source>
</evidence>
<evidence type="ECO:0000256" key="13">
    <source>
        <dbReference type="ARBA" id="ARBA00023136"/>
    </source>
</evidence>
<dbReference type="EC" id="7.1.1.2" evidence="3"/>
<evidence type="ECO:0000256" key="15">
    <source>
        <dbReference type="ARBA" id="ARBA00049551"/>
    </source>
</evidence>
<feature type="transmembrane region" description="Helical" evidence="16">
    <location>
        <begin position="135"/>
        <end position="156"/>
    </location>
</feature>
<keyword evidence="7 16" id="KW-0812">Transmembrane</keyword>
<keyword evidence="6" id="KW-0679">Respiratory chain</keyword>
<organism evidence="17">
    <name type="scientific">Curculionidae sp. BMNH 1274272</name>
    <dbReference type="NCBI Taxonomy" id="1796500"/>
    <lineage>
        <taxon>Eukaryota</taxon>
        <taxon>Metazoa</taxon>
        <taxon>Ecdysozoa</taxon>
        <taxon>Arthropoda</taxon>
        <taxon>Hexapoda</taxon>
        <taxon>Insecta</taxon>
        <taxon>Pterygota</taxon>
        <taxon>Neoptera</taxon>
        <taxon>Endopterygota</taxon>
        <taxon>Coleoptera</taxon>
        <taxon>Polyphaga</taxon>
        <taxon>Cucujiformia</taxon>
        <taxon>Curculionidae</taxon>
    </lineage>
</organism>